<feature type="region of interest" description="Disordered" evidence="4">
    <location>
        <begin position="50"/>
        <end position="73"/>
    </location>
</feature>
<dbReference type="RefSeq" id="WP_238277421.1">
    <property type="nucleotide sequence ID" value="NZ_BPQL01000022.1"/>
</dbReference>
<dbReference type="SUPFAM" id="SSF57716">
    <property type="entry name" value="Glucocorticoid receptor-like (DNA-binding domain)"/>
    <property type="match status" value="1"/>
</dbReference>
<reference evidence="5 6" key="1">
    <citation type="submission" date="2024-06" db="EMBL/GenBank/DDBJ databases">
        <title>Genomic Encyclopedia of Type Strains, Phase IV (KMG-IV): sequencing the most valuable type-strain genomes for metagenomic binning, comparative biology and taxonomic classification.</title>
        <authorList>
            <person name="Goeker M."/>
        </authorList>
    </citation>
    <scope>NUCLEOTIDE SEQUENCE [LARGE SCALE GENOMIC DNA]</scope>
    <source>
        <strain evidence="5 6">DSM 21331</strain>
    </source>
</reference>
<keyword evidence="2 3" id="KW-0862">Zinc</keyword>
<dbReference type="EMBL" id="JBEPMM010000001">
    <property type="protein sequence ID" value="MET3690744.1"/>
    <property type="molecule type" value="Genomic_DNA"/>
</dbReference>
<dbReference type="PANTHER" id="PTHR36150:SF1">
    <property type="entry name" value="DNA GYRASE INHIBITOR YACG"/>
    <property type="match status" value="1"/>
</dbReference>
<feature type="binding site" evidence="3">
    <location>
        <position position="18"/>
    </location>
    <ligand>
        <name>Zn(2+)</name>
        <dbReference type="ChEBI" id="CHEBI:29105"/>
    </ligand>
</feature>
<dbReference type="InterPro" id="IPR005584">
    <property type="entry name" value="DNA_gyrase_inhibitor_YacG"/>
</dbReference>
<dbReference type="Proteomes" id="UP001549145">
    <property type="component" value="Unassembled WGS sequence"/>
</dbReference>
<keyword evidence="1 3" id="KW-0479">Metal-binding</keyword>
<evidence type="ECO:0000256" key="1">
    <source>
        <dbReference type="ARBA" id="ARBA00022723"/>
    </source>
</evidence>
<comment type="caution">
    <text evidence="5">The sequence shown here is derived from an EMBL/GenBank/DDBJ whole genome shotgun (WGS) entry which is preliminary data.</text>
</comment>
<proteinExistence type="inferred from homology"/>
<dbReference type="HAMAP" id="MF_00649">
    <property type="entry name" value="DNA_gyrase_inhibitor_YacG"/>
    <property type="match status" value="1"/>
</dbReference>
<comment type="similarity">
    <text evidence="3">Belongs to the DNA gyrase inhibitor YacG family.</text>
</comment>
<comment type="cofactor">
    <cofactor evidence="3">
        <name>Zn(2+)</name>
        <dbReference type="ChEBI" id="CHEBI:29105"/>
    </cofactor>
    <text evidence="3">Binds 1 zinc ion.</text>
</comment>
<sequence>MSPSDPTPARRTPKADPCPICRKPPVPAFTPFCSARCADVDLGRWLTDRYAIPTAEDEDEDAEGSAGTARTRD</sequence>
<evidence type="ECO:0000313" key="6">
    <source>
        <dbReference type="Proteomes" id="UP001549145"/>
    </source>
</evidence>
<evidence type="ECO:0000256" key="4">
    <source>
        <dbReference type="SAM" id="MobiDB-lite"/>
    </source>
</evidence>
<evidence type="ECO:0000313" key="5">
    <source>
        <dbReference type="EMBL" id="MET3690744.1"/>
    </source>
</evidence>
<gene>
    <name evidence="3" type="primary">yacG</name>
    <name evidence="5" type="ORF">ABID43_000263</name>
</gene>
<feature type="compositionally biased region" description="Low complexity" evidence="4">
    <location>
        <begin position="64"/>
        <end position="73"/>
    </location>
</feature>
<evidence type="ECO:0000256" key="2">
    <source>
        <dbReference type="ARBA" id="ARBA00022833"/>
    </source>
</evidence>
<name>A0ABV2KYU7_9HYPH</name>
<dbReference type="Gene3D" id="3.30.50.10">
    <property type="entry name" value="Erythroid Transcription Factor GATA-1, subunit A"/>
    <property type="match status" value="1"/>
</dbReference>
<feature type="binding site" evidence="3">
    <location>
        <position position="21"/>
    </location>
    <ligand>
        <name>Zn(2+)</name>
        <dbReference type="ChEBI" id="CHEBI:29105"/>
    </ligand>
</feature>
<accession>A0ABV2KYU7</accession>
<protein>
    <recommendedName>
        <fullName evidence="3">DNA gyrase inhibitor YacG</fullName>
    </recommendedName>
</protein>
<evidence type="ECO:0000256" key="3">
    <source>
        <dbReference type="HAMAP-Rule" id="MF_00649"/>
    </source>
</evidence>
<dbReference type="InterPro" id="IPR013088">
    <property type="entry name" value="Znf_NHR/GATA"/>
</dbReference>
<dbReference type="Pfam" id="PF03884">
    <property type="entry name" value="YacG"/>
    <property type="match status" value="1"/>
</dbReference>
<comment type="function">
    <text evidence="3">Inhibits all the catalytic activities of DNA gyrase by preventing its interaction with DNA. Acts by binding directly to the C-terminal domain of GyrB, which probably disrupts DNA binding by the gyrase.</text>
</comment>
<organism evidence="5 6">
    <name type="scientific">Methylobacterium goesingense</name>
    <dbReference type="NCBI Taxonomy" id="243690"/>
    <lineage>
        <taxon>Bacteria</taxon>
        <taxon>Pseudomonadati</taxon>
        <taxon>Pseudomonadota</taxon>
        <taxon>Alphaproteobacteria</taxon>
        <taxon>Hyphomicrobiales</taxon>
        <taxon>Methylobacteriaceae</taxon>
        <taxon>Methylobacterium</taxon>
    </lineage>
</organism>
<keyword evidence="6" id="KW-1185">Reference proteome</keyword>
<dbReference type="PANTHER" id="PTHR36150">
    <property type="entry name" value="DNA GYRASE INHIBITOR YACG"/>
    <property type="match status" value="1"/>
</dbReference>
<feature type="binding site" evidence="3">
    <location>
        <position position="37"/>
    </location>
    <ligand>
        <name>Zn(2+)</name>
        <dbReference type="ChEBI" id="CHEBI:29105"/>
    </ligand>
</feature>
<comment type="subunit">
    <text evidence="3">Interacts with GyrB.</text>
</comment>
<feature type="binding site" evidence="3">
    <location>
        <position position="33"/>
    </location>
    <ligand>
        <name>Zn(2+)</name>
        <dbReference type="ChEBI" id="CHEBI:29105"/>
    </ligand>
</feature>